<keyword evidence="1" id="KW-0472">Membrane</keyword>
<proteinExistence type="predicted"/>
<dbReference type="RefSeq" id="WP_136383125.1">
    <property type="nucleotide sequence ID" value="NZ_SSOD01000001.1"/>
</dbReference>
<comment type="caution">
    <text evidence="2">The sequence shown here is derived from an EMBL/GenBank/DDBJ whole genome shotgun (WGS) entry which is preliminary data.</text>
</comment>
<evidence type="ECO:0000313" key="3">
    <source>
        <dbReference type="Proteomes" id="UP000307956"/>
    </source>
</evidence>
<dbReference type="OrthoDB" id="9768989at2"/>
<sequence>MGEIDMIKEIIQSAESKRKRPRMLRWGINLVLSVLGILVIYTLLLLTGPPRRINTLAPDEELIAHFYAHRADIEELVHRYRSYVPPPGAQHGEWRKLGDTPELFKRAGVKRLKYIGPTWLPDPYSLEARQRDKGKGIVAGWSAAAKYHTVAIVPLDSRSFYHNVVWKDLVFMPVAPRIADGVLVGPIDHLGRHSHQRVFPTLNNEPPDVERDTCAYRQIEPQWFVRMCRTLY</sequence>
<accession>A0A4V6RX82</accession>
<evidence type="ECO:0000313" key="2">
    <source>
        <dbReference type="EMBL" id="THF65232.1"/>
    </source>
</evidence>
<reference evidence="2 3" key="1">
    <citation type="submission" date="2019-04" db="EMBL/GenBank/DDBJ databases">
        <title>Azoarcus rhizosphaerae sp. nov. isolated from rhizosphere of Ficus religiosa.</title>
        <authorList>
            <person name="Lin S.-Y."/>
            <person name="Hameed A."/>
            <person name="Hsu Y.-H."/>
            <person name="Young C.-C."/>
        </authorList>
    </citation>
    <scope>NUCLEOTIDE SEQUENCE [LARGE SCALE GENOMIC DNA]</scope>
    <source>
        <strain evidence="2 3">CC-YHH848</strain>
    </source>
</reference>
<protein>
    <submittedName>
        <fullName evidence="2">Uncharacterized protein</fullName>
    </submittedName>
</protein>
<keyword evidence="3" id="KW-1185">Reference proteome</keyword>
<name>A0A4V6RX82_9RHOO</name>
<dbReference type="AlphaFoldDB" id="A0A4V6RX82"/>
<evidence type="ECO:0000256" key="1">
    <source>
        <dbReference type="SAM" id="Phobius"/>
    </source>
</evidence>
<dbReference type="EMBL" id="SSOD01000001">
    <property type="protein sequence ID" value="THF65232.1"/>
    <property type="molecule type" value="Genomic_DNA"/>
</dbReference>
<organism evidence="2 3">
    <name type="scientific">Pseudothauera rhizosphaerae</name>
    <dbReference type="NCBI Taxonomy" id="2565932"/>
    <lineage>
        <taxon>Bacteria</taxon>
        <taxon>Pseudomonadati</taxon>
        <taxon>Pseudomonadota</taxon>
        <taxon>Betaproteobacteria</taxon>
        <taxon>Rhodocyclales</taxon>
        <taxon>Zoogloeaceae</taxon>
        <taxon>Pseudothauera</taxon>
    </lineage>
</organism>
<keyword evidence="1" id="KW-1133">Transmembrane helix</keyword>
<dbReference type="Proteomes" id="UP000307956">
    <property type="component" value="Unassembled WGS sequence"/>
</dbReference>
<gene>
    <name evidence="2" type="ORF">E6O51_01120</name>
</gene>
<keyword evidence="1" id="KW-0812">Transmembrane</keyword>
<feature type="transmembrane region" description="Helical" evidence="1">
    <location>
        <begin position="26"/>
        <end position="46"/>
    </location>
</feature>